<organism evidence="2 3">
    <name type="scientific">Brachionus plicatilis</name>
    <name type="common">Marine rotifer</name>
    <name type="synonym">Brachionus muelleri</name>
    <dbReference type="NCBI Taxonomy" id="10195"/>
    <lineage>
        <taxon>Eukaryota</taxon>
        <taxon>Metazoa</taxon>
        <taxon>Spiralia</taxon>
        <taxon>Gnathifera</taxon>
        <taxon>Rotifera</taxon>
        <taxon>Eurotatoria</taxon>
        <taxon>Monogononta</taxon>
        <taxon>Pseudotrocha</taxon>
        <taxon>Ploima</taxon>
        <taxon>Brachionidae</taxon>
        <taxon>Brachionus</taxon>
    </lineage>
</organism>
<protein>
    <submittedName>
        <fullName evidence="2">Uncharacterized protein</fullName>
    </submittedName>
</protein>
<proteinExistence type="predicted"/>
<keyword evidence="3" id="KW-1185">Reference proteome</keyword>
<dbReference type="AlphaFoldDB" id="A0A3M7RDQ2"/>
<gene>
    <name evidence="2" type="ORF">BpHYR1_010063</name>
</gene>
<dbReference type="Proteomes" id="UP000276133">
    <property type="component" value="Unassembled WGS sequence"/>
</dbReference>
<feature type="signal peptide" evidence="1">
    <location>
        <begin position="1"/>
        <end position="18"/>
    </location>
</feature>
<reference evidence="2 3" key="1">
    <citation type="journal article" date="2018" name="Sci. Rep.">
        <title>Genomic signatures of local adaptation to the degree of environmental predictability in rotifers.</title>
        <authorList>
            <person name="Franch-Gras L."/>
            <person name="Hahn C."/>
            <person name="Garcia-Roger E.M."/>
            <person name="Carmona M.J."/>
            <person name="Serra M."/>
            <person name="Gomez A."/>
        </authorList>
    </citation>
    <scope>NUCLEOTIDE SEQUENCE [LARGE SCALE GENOMIC DNA]</scope>
    <source>
        <strain evidence="2">HYR1</strain>
    </source>
</reference>
<comment type="caution">
    <text evidence="2">The sequence shown here is derived from an EMBL/GenBank/DDBJ whole genome shotgun (WGS) entry which is preliminary data.</text>
</comment>
<feature type="chain" id="PRO_5017923444" evidence="1">
    <location>
        <begin position="19"/>
        <end position="109"/>
    </location>
</feature>
<evidence type="ECO:0000256" key="1">
    <source>
        <dbReference type="SAM" id="SignalP"/>
    </source>
</evidence>
<sequence length="109" mass="12871">MVILNIPLFVFQIRIVSSCDPLAKSPFLSTARHNISLEWPFRSFNSSNYNFQRMKFKKFYKKYNIVQIFCNQIPGSAKTLQFSRTHFVVNDVGNNRDSFVMIIKDFYSK</sequence>
<keyword evidence="1" id="KW-0732">Signal</keyword>
<name>A0A3M7RDQ2_BRAPC</name>
<evidence type="ECO:0000313" key="3">
    <source>
        <dbReference type="Proteomes" id="UP000276133"/>
    </source>
</evidence>
<accession>A0A3M7RDQ2</accession>
<dbReference type="EMBL" id="REGN01003675">
    <property type="protein sequence ID" value="RNA21378.1"/>
    <property type="molecule type" value="Genomic_DNA"/>
</dbReference>
<evidence type="ECO:0000313" key="2">
    <source>
        <dbReference type="EMBL" id="RNA21378.1"/>
    </source>
</evidence>